<dbReference type="PANTHER" id="PTHR18895:SF74">
    <property type="entry name" value="MTRF1L RELEASE FACTOR GLUTAMINE METHYLTRANSFERASE"/>
    <property type="match status" value="1"/>
</dbReference>
<dbReference type="CDD" id="cd02440">
    <property type="entry name" value="AdoMet_MTases"/>
    <property type="match status" value="1"/>
</dbReference>
<dbReference type="InterPro" id="IPR040758">
    <property type="entry name" value="PrmC_N"/>
</dbReference>
<evidence type="ECO:0000256" key="2">
    <source>
        <dbReference type="ARBA" id="ARBA00022679"/>
    </source>
</evidence>
<dbReference type="SUPFAM" id="SSF53335">
    <property type="entry name" value="S-adenosyl-L-methionine-dependent methyltransferases"/>
    <property type="match status" value="1"/>
</dbReference>
<comment type="function">
    <text evidence="5">Methylates the class 1 translation termination release factors RF1/PrfA and RF2/PrfB on the glutamine residue of the universally conserved GGQ motif.</text>
</comment>
<keyword evidence="9" id="KW-1185">Reference proteome</keyword>
<feature type="binding site" evidence="5">
    <location>
        <position position="141"/>
    </location>
    <ligand>
        <name>S-adenosyl-L-methionine</name>
        <dbReference type="ChEBI" id="CHEBI:59789"/>
    </ligand>
</feature>
<evidence type="ECO:0000313" key="9">
    <source>
        <dbReference type="Proteomes" id="UP001652504"/>
    </source>
</evidence>
<evidence type="ECO:0000313" key="8">
    <source>
        <dbReference type="EMBL" id="MCV2886664.1"/>
    </source>
</evidence>
<dbReference type="Pfam" id="PF17827">
    <property type="entry name" value="PrmC_N"/>
    <property type="match status" value="1"/>
</dbReference>
<dbReference type="RefSeq" id="WP_263713955.1">
    <property type="nucleotide sequence ID" value="NZ_JAOWKX010000015.1"/>
</dbReference>
<comment type="similarity">
    <text evidence="5">Belongs to the protein N5-glutamine methyltransferase family. PrmC subfamily.</text>
</comment>
<dbReference type="InterPro" id="IPR019874">
    <property type="entry name" value="RF_methyltr_PrmC"/>
</dbReference>
<dbReference type="Proteomes" id="UP001652504">
    <property type="component" value="Unassembled WGS sequence"/>
</dbReference>
<comment type="caution">
    <text evidence="8">The sequence shown here is derived from an EMBL/GenBank/DDBJ whole genome shotgun (WGS) entry which is preliminary data.</text>
</comment>
<dbReference type="Gene3D" id="1.10.8.10">
    <property type="entry name" value="DNA helicase RuvA subunit, C-terminal domain"/>
    <property type="match status" value="1"/>
</dbReference>
<organism evidence="8 9">
    <name type="scientific">Fluctibacter corallii</name>
    <dbReference type="NCBI Taxonomy" id="2984329"/>
    <lineage>
        <taxon>Bacteria</taxon>
        <taxon>Pseudomonadati</taxon>
        <taxon>Pseudomonadota</taxon>
        <taxon>Gammaproteobacteria</taxon>
        <taxon>Alteromonadales</taxon>
        <taxon>Alteromonadaceae</taxon>
        <taxon>Fluctibacter</taxon>
    </lineage>
</organism>
<dbReference type="InterPro" id="IPR007848">
    <property type="entry name" value="Small_mtfrase_dom"/>
</dbReference>
<protein>
    <recommendedName>
        <fullName evidence="5">Release factor glutamine methyltransferase</fullName>
        <shortName evidence="5">RF MTase</shortName>
        <ecNumber evidence="5">2.1.1.297</ecNumber>
    </recommendedName>
    <alternativeName>
        <fullName evidence="5">N5-glutamine methyltransferase PrmC</fullName>
    </alternativeName>
    <alternativeName>
        <fullName evidence="5">Protein-(glutamine-N5) MTase PrmC</fullName>
    </alternativeName>
    <alternativeName>
        <fullName evidence="5">Protein-glutamine N-methyltransferase PrmC</fullName>
    </alternativeName>
</protein>
<comment type="catalytic activity">
    <reaction evidence="4 5">
        <text>L-glutaminyl-[peptide chain release factor] + S-adenosyl-L-methionine = N(5)-methyl-L-glutaminyl-[peptide chain release factor] + S-adenosyl-L-homocysteine + H(+)</text>
        <dbReference type="Rhea" id="RHEA:42896"/>
        <dbReference type="Rhea" id="RHEA-COMP:10271"/>
        <dbReference type="Rhea" id="RHEA-COMP:10272"/>
        <dbReference type="ChEBI" id="CHEBI:15378"/>
        <dbReference type="ChEBI" id="CHEBI:30011"/>
        <dbReference type="ChEBI" id="CHEBI:57856"/>
        <dbReference type="ChEBI" id="CHEBI:59789"/>
        <dbReference type="ChEBI" id="CHEBI:61891"/>
        <dbReference type="EC" id="2.1.1.297"/>
    </reaction>
</comment>
<dbReference type="InterPro" id="IPR029063">
    <property type="entry name" value="SAM-dependent_MTases_sf"/>
</dbReference>
<proteinExistence type="inferred from homology"/>
<feature type="binding site" evidence="5">
    <location>
        <position position="169"/>
    </location>
    <ligand>
        <name>S-adenosyl-L-methionine</name>
        <dbReference type="ChEBI" id="CHEBI:59789"/>
    </ligand>
</feature>
<dbReference type="NCBIfam" id="TIGR00536">
    <property type="entry name" value="hemK_fam"/>
    <property type="match status" value="1"/>
</dbReference>
<feature type="binding site" evidence="5">
    <location>
        <position position="184"/>
    </location>
    <ligand>
        <name>S-adenosyl-L-methionine</name>
        <dbReference type="ChEBI" id="CHEBI:59789"/>
    </ligand>
</feature>
<dbReference type="Pfam" id="PF05175">
    <property type="entry name" value="MTS"/>
    <property type="match status" value="1"/>
</dbReference>
<gene>
    <name evidence="5 8" type="primary">prmC</name>
    <name evidence="8" type="ORF">OE749_18365</name>
</gene>
<keyword evidence="1 5" id="KW-0489">Methyltransferase</keyword>
<sequence length="278" mass="31075">MKSIESCLHWAKQTLAGGESPALDARVLLCHCLDVSATYLMTWPDKPITQKQWDQYQALIQKRKLGHPVAHLIGHRDFWTLNLEVTPDTLIPRPETELLVEQALALELPAHAHVLDLGTGTGAIALALASERPDLHIIGVDFNENAVALAKRNGVSNHLPQVQFLHSNWFERVPTQKFDLIISNPPYVESDSPWLNEGDVRFEPLSALTSGEDGLDDIRHIVTCSLSYLTDTGIVMFEHGYQQGQAVRSIFTSSEYRDAQTICDMNDLARVTFAFKSH</sequence>
<name>A0ABT3ADD1_9ALTE</name>
<dbReference type="InterPro" id="IPR004556">
    <property type="entry name" value="HemK-like"/>
</dbReference>
<evidence type="ECO:0000256" key="5">
    <source>
        <dbReference type="HAMAP-Rule" id="MF_02126"/>
    </source>
</evidence>
<dbReference type="GO" id="GO:0102559">
    <property type="term" value="F:peptide chain release factor N(5)-glutamine methyltransferase activity"/>
    <property type="evidence" value="ECO:0007669"/>
    <property type="project" value="UniProtKB-EC"/>
</dbReference>
<dbReference type="NCBIfam" id="TIGR03534">
    <property type="entry name" value="RF_mod_PrmC"/>
    <property type="match status" value="1"/>
</dbReference>
<keyword evidence="3 5" id="KW-0949">S-adenosyl-L-methionine</keyword>
<dbReference type="InterPro" id="IPR050320">
    <property type="entry name" value="N5-glutamine_MTase"/>
</dbReference>
<dbReference type="HAMAP" id="MF_02126">
    <property type="entry name" value="RF_methyltr_PrmC"/>
    <property type="match status" value="1"/>
</dbReference>
<feature type="domain" description="Release factor glutamine methyltransferase N-terminal" evidence="7">
    <location>
        <begin position="8"/>
        <end position="74"/>
    </location>
</feature>
<evidence type="ECO:0000259" key="7">
    <source>
        <dbReference type="Pfam" id="PF17827"/>
    </source>
</evidence>
<dbReference type="PANTHER" id="PTHR18895">
    <property type="entry name" value="HEMK METHYLTRANSFERASE"/>
    <property type="match status" value="1"/>
</dbReference>
<evidence type="ECO:0000256" key="3">
    <source>
        <dbReference type="ARBA" id="ARBA00022691"/>
    </source>
</evidence>
<reference evidence="8 9" key="1">
    <citation type="submission" date="2022-10" db="EMBL/GenBank/DDBJ databases">
        <title>Aestuariibacter sp. AA17 isolated from Montipora capitata coral fragment.</title>
        <authorList>
            <person name="Emsley S.A."/>
            <person name="Pfannmuller K.M."/>
            <person name="Loughran R.M."/>
            <person name="Shlafstein M."/>
            <person name="Papke E."/>
            <person name="Saw J.H."/>
            <person name="Ushijima B."/>
            <person name="Videau P."/>
        </authorList>
    </citation>
    <scope>NUCLEOTIDE SEQUENCE [LARGE SCALE GENOMIC DNA]</scope>
    <source>
        <strain evidence="8 9">AA17</strain>
    </source>
</reference>
<keyword evidence="2 5" id="KW-0808">Transferase</keyword>
<dbReference type="PROSITE" id="PS00092">
    <property type="entry name" value="N6_MTASE"/>
    <property type="match status" value="1"/>
</dbReference>
<evidence type="ECO:0000256" key="4">
    <source>
        <dbReference type="ARBA" id="ARBA00048391"/>
    </source>
</evidence>
<accession>A0ABT3ADD1</accession>
<evidence type="ECO:0000259" key="6">
    <source>
        <dbReference type="Pfam" id="PF05175"/>
    </source>
</evidence>
<feature type="binding site" evidence="5">
    <location>
        <begin position="118"/>
        <end position="122"/>
    </location>
    <ligand>
        <name>S-adenosyl-L-methionine</name>
        <dbReference type="ChEBI" id="CHEBI:59789"/>
    </ligand>
</feature>
<evidence type="ECO:0000256" key="1">
    <source>
        <dbReference type="ARBA" id="ARBA00022603"/>
    </source>
</evidence>
<dbReference type="Gene3D" id="3.40.50.150">
    <property type="entry name" value="Vaccinia Virus protein VP39"/>
    <property type="match status" value="1"/>
</dbReference>
<dbReference type="EC" id="2.1.1.297" evidence="5"/>
<dbReference type="InterPro" id="IPR002052">
    <property type="entry name" value="DNA_methylase_N6_adenine_CS"/>
</dbReference>
<dbReference type="EMBL" id="JAOWKX010000015">
    <property type="protein sequence ID" value="MCV2886664.1"/>
    <property type="molecule type" value="Genomic_DNA"/>
</dbReference>
<feature type="domain" description="Methyltransferase small" evidence="6">
    <location>
        <begin position="97"/>
        <end position="189"/>
    </location>
</feature>
<dbReference type="GO" id="GO:0032259">
    <property type="term" value="P:methylation"/>
    <property type="evidence" value="ECO:0007669"/>
    <property type="project" value="UniProtKB-KW"/>
</dbReference>
<feature type="binding site" evidence="5">
    <location>
        <begin position="184"/>
        <end position="187"/>
    </location>
    <ligand>
        <name>substrate</name>
    </ligand>
</feature>